<evidence type="ECO:0000313" key="3">
    <source>
        <dbReference type="EnsemblMetazoa" id="ADAC001407-PA"/>
    </source>
</evidence>
<sequence length="248" mass="28174">MSGQPATIIVQVIVLQVLLLLVVLVVAITDSTGVAGEEFVAIRRTDGTGNRTLPLCWAIKLSPTAFVGEADCVRHYRKHQIVMIYGDVRPRATHQERVRLRRKLASLREPVCRHRVPSVMMVVSAGAAREDGNHRSDLTRTVRNFVASYSLLAVQKEGVDAGTCRVCHVLGIRRVLPCPAEPGTVVLYPDCLQQIEGLVSRTYERQRNLLESWRWHLRHRLQNSLYAELEQKGRLRMELLKFMTTIRY</sequence>
<protein>
    <submittedName>
        <fullName evidence="2 3">Uncharacterized protein</fullName>
    </submittedName>
</protein>
<keyword evidence="1" id="KW-0812">Transmembrane</keyword>
<reference evidence="2" key="2">
    <citation type="submission" date="2010-05" db="EMBL/GenBank/DDBJ databases">
        <authorList>
            <person name="Almeida L.G."/>
            <person name="Nicolas M.F."/>
            <person name="Souza R.C."/>
            <person name="Vasconcelos A.T.R."/>
        </authorList>
    </citation>
    <scope>NUCLEOTIDE SEQUENCE</scope>
</reference>
<dbReference type="eggNOG" id="ENOG502T8US">
    <property type="taxonomic scope" value="Eukaryota"/>
</dbReference>
<dbReference type="EMBL" id="ADMH02000370">
    <property type="protein sequence ID" value="ETN66802.1"/>
    <property type="molecule type" value="Genomic_DNA"/>
</dbReference>
<name>W5JQX5_ANODA</name>
<reference evidence="2 4" key="1">
    <citation type="journal article" date="2010" name="BMC Genomics">
        <title>Combination of measures distinguishes pre-miRNAs from other stem-loops in the genome of the newly sequenced Anopheles darlingi.</title>
        <authorList>
            <person name="Mendes N.D."/>
            <person name="Freitas A.T."/>
            <person name="Vasconcelos A.T."/>
            <person name="Sagot M.F."/>
        </authorList>
    </citation>
    <scope>NUCLEOTIDE SEQUENCE</scope>
</reference>
<keyword evidence="4" id="KW-1185">Reference proteome</keyword>
<dbReference type="OMA" id="MGRARME"/>
<evidence type="ECO:0000313" key="2">
    <source>
        <dbReference type="EMBL" id="ETN66802.1"/>
    </source>
</evidence>
<feature type="transmembrane region" description="Helical" evidence="1">
    <location>
        <begin position="6"/>
        <end position="28"/>
    </location>
</feature>
<organism evidence="2">
    <name type="scientific">Anopheles darlingi</name>
    <name type="common">Mosquito</name>
    <dbReference type="NCBI Taxonomy" id="43151"/>
    <lineage>
        <taxon>Eukaryota</taxon>
        <taxon>Metazoa</taxon>
        <taxon>Ecdysozoa</taxon>
        <taxon>Arthropoda</taxon>
        <taxon>Hexapoda</taxon>
        <taxon>Insecta</taxon>
        <taxon>Pterygota</taxon>
        <taxon>Neoptera</taxon>
        <taxon>Endopterygota</taxon>
        <taxon>Diptera</taxon>
        <taxon>Nematocera</taxon>
        <taxon>Culicoidea</taxon>
        <taxon>Culicidae</taxon>
        <taxon>Anophelinae</taxon>
        <taxon>Anopheles</taxon>
    </lineage>
</organism>
<reference evidence="2" key="3">
    <citation type="journal article" date="2013" name="Nucleic Acids Res.">
        <title>The genome of Anopheles darlingi, the main neotropical malaria vector.</title>
        <authorList>
            <person name="Marinotti O."/>
            <person name="Cerqueira G.C."/>
            <person name="de Almeida L.G."/>
            <person name="Ferro M.I."/>
            <person name="Loreto E.L."/>
            <person name="Zaha A."/>
            <person name="Teixeira S.M."/>
            <person name="Wespiser A.R."/>
            <person name="Almeida E Silva A."/>
            <person name="Schlindwein A.D."/>
            <person name="Pacheco A.C."/>
            <person name="Silva A.L."/>
            <person name="Graveley B.R."/>
            <person name="Walenz B.P."/>
            <person name="Lima Bde A."/>
            <person name="Ribeiro C.A."/>
            <person name="Nunes-Silva C.G."/>
            <person name="de Carvalho C.R."/>
            <person name="Soares C.M."/>
            <person name="de Menezes C.B."/>
            <person name="Matiolli C."/>
            <person name="Caffrey D."/>
            <person name="Araujo D.A."/>
            <person name="de Oliveira D.M."/>
            <person name="Golenbock D."/>
            <person name="Grisard E.C."/>
            <person name="Fantinatti-Garboggini F."/>
            <person name="de Carvalho F.M."/>
            <person name="Barcellos F.G."/>
            <person name="Prosdocimi F."/>
            <person name="May G."/>
            <person name="Azevedo Junior G.M."/>
            <person name="Guimaraes G.M."/>
            <person name="Goldman G.H."/>
            <person name="Padilha I.Q."/>
            <person name="Batista Jda S."/>
            <person name="Ferro J.A."/>
            <person name="Ribeiro J.M."/>
            <person name="Fietto J.L."/>
            <person name="Dabbas K.M."/>
            <person name="Cerdeira L."/>
            <person name="Agnez-Lima L.F."/>
            <person name="Brocchi M."/>
            <person name="de Carvalho M.O."/>
            <person name="Teixeira Mde M."/>
            <person name="Diniz Maia Mde M."/>
            <person name="Goldman M.H."/>
            <person name="Cruz Schneider M.P."/>
            <person name="Felipe M.S."/>
            <person name="Hungria M."/>
            <person name="Nicolas M.F."/>
            <person name="Pereira M."/>
            <person name="Montes M.A."/>
            <person name="Cantao M.E."/>
            <person name="Vincentz M."/>
            <person name="Rafael M.S."/>
            <person name="Silverman N."/>
            <person name="Stoco P.H."/>
            <person name="Souza R.C."/>
            <person name="Vicentini R."/>
            <person name="Gazzinelli R.T."/>
            <person name="Neves Rde O."/>
            <person name="Silva R."/>
            <person name="Astolfi-Filho S."/>
            <person name="Maciel T.E."/>
            <person name="Urmenyi T.P."/>
            <person name="Tadei W.P."/>
            <person name="Camargo E.P."/>
            <person name="de Vasconcelos A.T."/>
        </authorList>
    </citation>
    <scope>NUCLEOTIDE SEQUENCE</scope>
</reference>
<evidence type="ECO:0000256" key="1">
    <source>
        <dbReference type="SAM" id="Phobius"/>
    </source>
</evidence>
<dbReference type="Proteomes" id="UP000000673">
    <property type="component" value="Unassembled WGS sequence"/>
</dbReference>
<gene>
    <name evidence="2" type="ORF">AND_001407</name>
</gene>
<reference evidence="3" key="4">
    <citation type="submission" date="2015-06" db="UniProtKB">
        <authorList>
            <consortium name="EnsemblMetazoa"/>
        </authorList>
    </citation>
    <scope>IDENTIFICATION</scope>
</reference>
<dbReference type="EnsemblMetazoa" id="ADAC001407-RA">
    <property type="protein sequence ID" value="ADAC001407-PA"/>
    <property type="gene ID" value="ADAC001407"/>
</dbReference>
<evidence type="ECO:0000313" key="4">
    <source>
        <dbReference type="Proteomes" id="UP000000673"/>
    </source>
</evidence>
<keyword evidence="1" id="KW-1133">Transmembrane helix</keyword>
<dbReference type="HOGENOM" id="CLU_1120905_0_0_1"/>
<accession>W5JQX5</accession>
<proteinExistence type="predicted"/>
<dbReference type="VEuPathDB" id="VectorBase:ADAR2_010451"/>
<dbReference type="VEuPathDB" id="VectorBase:ADAC001407"/>
<keyword evidence="1" id="KW-0472">Membrane</keyword>
<dbReference type="AlphaFoldDB" id="W5JQX5"/>